<sequence length="147" mass="16275">MQVKGSEGERSERKRACLWIALPKSALMEQIGMEPLTILKCGCMRFVVVGLGGECRAEPVRWEQEALSLAVPLQQAEAPGIVVHGEGRLFDQHIFLIGSGHPGCIPYWHQTYTEECGSPNSVADQNQVVGLHRSDHRRGGEERLVTE</sequence>
<dbReference type="Proteomes" id="UP000314294">
    <property type="component" value="Unassembled WGS sequence"/>
</dbReference>
<protein>
    <submittedName>
        <fullName evidence="1">Uncharacterized protein</fullName>
    </submittedName>
</protein>
<proteinExistence type="predicted"/>
<gene>
    <name evidence="1" type="ORF">EYF80_018270</name>
</gene>
<dbReference type="AlphaFoldDB" id="A0A4Z2I2P1"/>
<accession>A0A4Z2I2P1</accession>
<organism evidence="1 2">
    <name type="scientific">Liparis tanakae</name>
    <name type="common">Tanaka's snailfish</name>
    <dbReference type="NCBI Taxonomy" id="230148"/>
    <lineage>
        <taxon>Eukaryota</taxon>
        <taxon>Metazoa</taxon>
        <taxon>Chordata</taxon>
        <taxon>Craniata</taxon>
        <taxon>Vertebrata</taxon>
        <taxon>Euteleostomi</taxon>
        <taxon>Actinopterygii</taxon>
        <taxon>Neopterygii</taxon>
        <taxon>Teleostei</taxon>
        <taxon>Neoteleostei</taxon>
        <taxon>Acanthomorphata</taxon>
        <taxon>Eupercaria</taxon>
        <taxon>Perciformes</taxon>
        <taxon>Cottioidei</taxon>
        <taxon>Cottales</taxon>
        <taxon>Liparidae</taxon>
        <taxon>Liparis</taxon>
    </lineage>
</organism>
<evidence type="ECO:0000313" key="1">
    <source>
        <dbReference type="EMBL" id="TNN71584.1"/>
    </source>
</evidence>
<name>A0A4Z2I2P1_9TELE</name>
<evidence type="ECO:0000313" key="2">
    <source>
        <dbReference type="Proteomes" id="UP000314294"/>
    </source>
</evidence>
<comment type="caution">
    <text evidence="1">The sequence shown here is derived from an EMBL/GenBank/DDBJ whole genome shotgun (WGS) entry which is preliminary data.</text>
</comment>
<keyword evidence="2" id="KW-1185">Reference proteome</keyword>
<reference evidence="1 2" key="1">
    <citation type="submission" date="2019-03" db="EMBL/GenBank/DDBJ databases">
        <title>First draft genome of Liparis tanakae, snailfish: a comprehensive survey of snailfish specific genes.</title>
        <authorList>
            <person name="Kim W."/>
            <person name="Song I."/>
            <person name="Jeong J.-H."/>
            <person name="Kim D."/>
            <person name="Kim S."/>
            <person name="Ryu S."/>
            <person name="Song J.Y."/>
            <person name="Lee S.K."/>
        </authorList>
    </citation>
    <scope>NUCLEOTIDE SEQUENCE [LARGE SCALE GENOMIC DNA]</scope>
    <source>
        <tissue evidence="1">Muscle</tissue>
    </source>
</reference>
<dbReference type="EMBL" id="SRLO01000148">
    <property type="protein sequence ID" value="TNN71584.1"/>
    <property type="molecule type" value="Genomic_DNA"/>
</dbReference>